<dbReference type="SUPFAM" id="SSF51395">
    <property type="entry name" value="FMN-linked oxidoreductases"/>
    <property type="match status" value="1"/>
</dbReference>
<keyword evidence="8" id="KW-0408">Iron</keyword>
<evidence type="ECO:0000256" key="3">
    <source>
        <dbReference type="ARBA" id="ARBA00011048"/>
    </source>
</evidence>
<dbReference type="PRINTS" id="PR00368">
    <property type="entry name" value="FADPNR"/>
</dbReference>
<evidence type="ECO:0000313" key="12">
    <source>
        <dbReference type="EMBL" id="GAS89187.1"/>
    </source>
</evidence>
<keyword evidence="13" id="KW-1185">Reference proteome</keyword>
<dbReference type="InterPro" id="IPR013785">
    <property type="entry name" value="Aldolase_TIM"/>
</dbReference>
<evidence type="ECO:0000256" key="8">
    <source>
        <dbReference type="ARBA" id="ARBA00023004"/>
    </source>
</evidence>
<comment type="cofactor">
    <cofactor evidence="2">
        <name>[4Fe-4S] cluster</name>
        <dbReference type="ChEBI" id="CHEBI:49883"/>
    </cofactor>
</comment>
<reference evidence="13" key="2">
    <citation type="submission" date="2016-02" db="EMBL/GenBank/DDBJ databases">
        <title>Draft genome sequence of five rapidly growing Mycobacterium species.</title>
        <authorList>
            <person name="Katahira K."/>
            <person name="Gotou Y."/>
            <person name="Iida K."/>
            <person name="Ogura Y."/>
            <person name="Hayashi T."/>
        </authorList>
    </citation>
    <scope>NUCLEOTIDE SEQUENCE [LARGE SCALE GENOMIC DNA]</scope>
    <source>
        <strain evidence="13">JCM15654</strain>
    </source>
</reference>
<evidence type="ECO:0000313" key="13">
    <source>
        <dbReference type="Proteomes" id="UP000069620"/>
    </source>
</evidence>
<dbReference type="Gene3D" id="3.20.20.70">
    <property type="entry name" value="Aldolase class I"/>
    <property type="match status" value="1"/>
</dbReference>
<evidence type="ECO:0000256" key="4">
    <source>
        <dbReference type="ARBA" id="ARBA00022630"/>
    </source>
</evidence>
<accession>A0A100W045</accession>
<dbReference type="SUPFAM" id="SSF51905">
    <property type="entry name" value="FAD/NAD(P)-binding domain"/>
    <property type="match status" value="1"/>
</dbReference>
<dbReference type="Gene3D" id="3.40.50.720">
    <property type="entry name" value="NAD(P)-binding Rossmann-like Domain"/>
    <property type="match status" value="1"/>
</dbReference>
<dbReference type="Pfam" id="PF00724">
    <property type="entry name" value="Oxidored_FMN"/>
    <property type="match status" value="1"/>
</dbReference>
<protein>
    <submittedName>
        <fullName evidence="12">NADH, flavin oxidoreductase/NADH oxidase</fullName>
    </submittedName>
</protein>
<dbReference type="PRINTS" id="PR00411">
    <property type="entry name" value="PNDRDTASEI"/>
</dbReference>
<dbReference type="EMBL" id="BCSX01000027">
    <property type="protein sequence ID" value="GAS89187.1"/>
    <property type="molecule type" value="Genomic_DNA"/>
</dbReference>
<organism evidence="12 13">
    <name type="scientific">Mycolicibacterium brisbanense</name>
    <dbReference type="NCBI Taxonomy" id="146020"/>
    <lineage>
        <taxon>Bacteria</taxon>
        <taxon>Bacillati</taxon>
        <taxon>Actinomycetota</taxon>
        <taxon>Actinomycetes</taxon>
        <taxon>Mycobacteriales</taxon>
        <taxon>Mycobacteriaceae</taxon>
        <taxon>Mycolicibacterium</taxon>
    </lineage>
</organism>
<dbReference type="GO" id="GO:0008670">
    <property type="term" value="F:2,4-dienoyl-CoA reductase (NADPH) activity"/>
    <property type="evidence" value="ECO:0007669"/>
    <property type="project" value="TreeGrafter"/>
</dbReference>
<keyword evidence="5" id="KW-0288">FMN</keyword>
<keyword evidence="9" id="KW-0411">Iron-sulfur</keyword>
<dbReference type="STRING" id="146020.RMCB_3283"/>
<evidence type="ECO:0000256" key="5">
    <source>
        <dbReference type="ARBA" id="ARBA00022643"/>
    </source>
</evidence>
<comment type="similarity">
    <text evidence="3">In the N-terminal section; belongs to the NADH:flavin oxidoreductase/NADH oxidase family.</text>
</comment>
<proteinExistence type="inferred from homology"/>
<comment type="cofactor">
    <cofactor evidence="1">
        <name>FMN</name>
        <dbReference type="ChEBI" id="CHEBI:58210"/>
    </cofactor>
</comment>
<dbReference type="InterPro" id="IPR023753">
    <property type="entry name" value="FAD/NAD-binding_dom"/>
</dbReference>
<sequence>MNQSGLDPSHRLVRGDLHHASYYQWIREYRAEGSSKDMSDPLFTPFKLKNLVLRNRIVSTSHEPAYSEDGLPKDRYRMYHREKARGGVALTMIGGSALVSPDSMPPFGNLQLWRDEAEPLLRALADDVHEQGAAVMTQLTHMGHRTDNYTHDWIPALSASGTREPAHRSFSRVADVRDLERIARDFADTAARCKAAGLDGVEISAYTGHLLDSFLSPRHNHRTDEYGGSLENRMRFPLQVINAVRAAVGDEFIVGVRMSFDEMLPDNSGMVPADALQIAAAMQDAGVDFFSVNRGNADTDWELAKVIPPMFTPANPHLEFAGWIKKQLSVPVMHSSRIADVATARYAISEGLLDMVGMVRALMADPDLPNKTQEGHADRIRPCVGASVCIDGIYTHGSAMCIHNPATGRETQLPQRVTPAPAEQRKRCVVIGGGPAGLEAARVLAERGHTVTLYEAGDRFGGQVALAAVSERRRDLIGIVDWRYDECKRLGVELKRNHYVDPSELEAFTESVDVVILATGGLPNPDLGIPGGELAVDTWDIISGARKVGGDVLVYDDLGGHQAMDAVEALIRTAGTVEYATPERSVAVDVGASPAGQYFALFADHDVTTGVLHRLVSIEKHDGRLLARLQVEGAKAATERVVDAVVVEHGTEPDNDLYDALLPGSVNLGQIAIRELLARSPQPATANPDGRYALYRVGDAVASRNIHAAILDSYRLCLAI</sequence>
<gene>
    <name evidence="12" type="ORF">RMCB_3283</name>
</gene>
<dbReference type="Gene3D" id="3.50.50.60">
    <property type="entry name" value="FAD/NAD(P)-binding domain"/>
    <property type="match status" value="1"/>
</dbReference>
<dbReference type="Proteomes" id="UP000069620">
    <property type="component" value="Unassembled WGS sequence"/>
</dbReference>
<dbReference type="AlphaFoldDB" id="A0A100W045"/>
<evidence type="ECO:0000256" key="2">
    <source>
        <dbReference type="ARBA" id="ARBA00001966"/>
    </source>
</evidence>
<reference evidence="13" key="1">
    <citation type="journal article" date="2016" name="Genome Announc.">
        <title>Draft Genome Sequences of Five Rapidly Growing Mycobacterium Species, M. thermoresistibile, M. fortuitum subsp. acetamidolyticum, M. canariasense, M. brisbanense, and M. novocastrense.</title>
        <authorList>
            <person name="Katahira K."/>
            <person name="Ogura Y."/>
            <person name="Gotoh Y."/>
            <person name="Hayashi T."/>
        </authorList>
    </citation>
    <scope>NUCLEOTIDE SEQUENCE [LARGE SCALE GENOMIC DNA]</scope>
    <source>
        <strain evidence="13">JCM15654</strain>
    </source>
</reference>
<evidence type="ECO:0000256" key="6">
    <source>
        <dbReference type="ARBA" id="ARBA00022723"/>
    </source>
</evidence>
<dbReference type="PANTHER" id="PTHR42917">
    <property type="entry name" value="2,4-DIENOYL-COA REDUCTASE"/>
    <property type="match status" value="1"/>
</dbReference>
<dbReference type="InterPro" id="IPR001155">
    <property type="entry name" value="OxRdtase_FMN_N"/>
</dbReference>
<dbReference type="CDD" id="cd04734">
    <property type="entry name" value="OYE_like_3_FMN"/>
    <property type="match status" value="1"/>
</dbReference>
<dbReference type="GO" id="GO:0051536">
    <property type="term" value="F:iron-sulfur cluster binding"/>
    <property type="evidence" value="ECO:0007669"/>
    <property type="project" value="UniProtKB-KW"/>
</dbReference>
<evidence type="ECO:0000256" key="9">
    <source>
        <dbReference type="ARBA" id="ARBA00023014"/>
    </source>
</evidence>
<dbReference type="InterPro" id="IPR051793">
    <property type="entry name" value="NADH:flavin_oxidoreductase"/>
</dbReference>
<keyword evidence="4" id="KW-0285">Flavoprotein</keyword>
<dbReference type="GO" id="GO:0010181">
    <property type="term" value="F:FMN binding"/>
    <property type="evidence" value="ECO:0007669"/>
    <property type="project" value="InterPro"/>
</dbReference>
<feature type="domain" description="NADH:flavin oxidoreductase/NADH oxidase N-terminal" evidence="10">
    <location>
        <begin position="42"/>
        <end position="377"/>
    </location>
</feature>
<dbReference type="InterPro" id="IPR036188">
    <property type="entry name" value="FAD/NAD-bd_sf"/>
</dbReference>
<dbReference type="Pfam" id="PF07992">
    <property type="entry name" value="Pyr_redox_2"/>
    <property type="match status" value="1"/>
</dbReference>
<dbReference type="PANTHER" id="PTHR42917:SF2">
    <property type="entry name" value="2,4-DIENOYL-COA REDUCTASE [(2E)-ENOYL-COA-PRODUCING]"/>
    <property type="match status" value="1"/>
</dbReference>
<name>A0A100W045_9MYCO</name>
<keyword evidence="6" id="KW-0479">Metal-binding</keyword>
<evidence type="ECO:0000259" key="10">
    <source>
        <dbReference type="Pfam" id="PF00724"/>
    </source>
</evidence>
<evidence type="ECO:0000256" key="7">
    <source>
        <dbReference type="ARBA" id="ARBA00023002"/>
    </source>
</evidence>
<evidence type="ECO:0000259" key="11">
    <source>
        <dbReference type="Pfam" id="PF07992"/>
    </source>
</evidence>
<feature type="domain" description="FAD/NAD(P)-binding" evidence="11">
    <location>
        <begin position="427"/>
        <end position="623"/>
    </location>
</feature>
<evidence type="ECO:0000256" key="1">
    <source>
        <dbReference type="ARBA" id="ARBA00001917"/>
    </source>
</evidence>
<comment type="caution">
    <text evidence="12">The sequence shown here is derived from an EMBL/GenBank/DDBJ whole genome shotgun (WGS) entry which is preliminary data.</text>
</comment>
<keyword evidence="7" id="KW-0560">Oxidoreductase</keyword>
<dbReference type="GO" id="GO:0033543">
    <property type="term" value="P:fatty acid beta-oxidation, unsaturated, even number, reductase/isomerase pathway"/>
    <property type="evidence" value="ECO:0007669"/>
    <property type="project" value="TreeGrafter"/>
</dbReference>
<dbReference type="GO" id="GO:0046872">
    <property type="term" value="F:metal ion binding"/>
    <property type="evidence" value="ECO:0007669"/>
    <property type="project" value="UniProtKB-KW"/>
</dbReference>